<gene>
    <name evidence="2" type="ORF">KHZ90_06230</name>
</gene>
<dbReference type="Proteomes" id="UP000778864">
    <property type="component" value="Unassembled WGS sequence"/>
</dbReference>
<evidence type="ECO:0000313" key="3">
    <source>
        <dbReference type="Proteomes" id="UP000778864"/>
    </source>
</evidence>
<accession>A0A942WMI3</accession>
<keyword evidence="1" id="KW-0812">Transmembrane</keyword>
<feature type="transmembrane region" description="Helical" evidence="1">
    <location>
        <begin position="77"/>
        <end position="99"/>
    </location>
</feature>
<reference evidence="2" key="1">
    <citation type="submission" date="2021-02" db="EMBL/GenBank/DDBJ databases">
        <title>Infant gut strain persistence is associated with maternal origin, phylogeny, and functional potential including surface adhesion and iron acquisition.</title>
        <authorList>
            <person name="Lou Y.C."/>
        </authorList>
    </citation>
    <scope>NUCLEOTIDE SEQUENCE</scope>
    <source>
        <strain evidence="2">L3_108_031G1_dasL3_108_031G1_concoct_20</strain>
    </source>
</reference>
<comment type="caution">
    <text evidence="2">The sequence shown here is derived from an EMBL/GenBank/DDBJ whole genome shotgun (WGS) entry which is preliminary data.</text>
</comment>
<keyword evidence="1" id="KW-1133">Transmembrane helix</keyword>
<organism evidence="2 3">
    <name type="scientific">Veillonella parvula</name>
    <name type="common">Staphylococcus parvulus</name>
    <dbReference type="NCBI Taxonomy" id="29466"/>
    <lineage>
        <taxon>Bacteria</taxon>
        <taxon>Bacillati</taxon>
        <taxon>Bacillota</taxon>
        <taxon>Negativicutes</taxon>
        <taxon>Veillonellales</taxon>
        <taxon>Veillonellaceae</taxon>
        <taxon>Veillonella</taxon>
    </lineage>
</organism>
<name>A0A942WMI3_VEIPA</name>
<sequence>MATLNRKERRAQRNESNTIGILLRLFFGLSFIGLAVVLFGEFDYNFIFSIFTADIVVSLIYVMMNKSRITTSLAVNTNVRVIIAFLIMLITMFFYAFALWRADQFSTPMQVTLFIGGPIVYLAVFNSTKTILTNQN</sequence>
<dbReference type="RefSeq" id="WP_278467434.1">
    <property type="nucleotide sequence ID" value="NZ_JAGZMU010000003.1"/>
</dbReference>
<dbReference type="AlphaFoldDB" id="A0A942WMI3"/>
<proteinExistence type="predicted"/>
<keyword evidence="2" id="KW-0645">Protease</keyword>
<dbReference type="GO" id="GO:0008233">
    <property type="term" value="F:peptidase activity"/>
    <property type="evidence" value="ECO:0007669"/>
    <property type="project" value="UniProtKB-KW"/>
</dbReference>
<evidence type="ECO:0000313" key="2">
    <source>
        <dbReference type="EMBL" id="MBS4893361.1"/>
    </source>
</evidence>
<protein>
    <submittedName>
        <fullName evidence="2">CAAX protease</fullName>
    </submittedName>
</protein>
<feature type="transmembrane region" description="Helical" evidence="1">
    <location>
        <begin position="46"/>
        <end position="65"/>
    </location>
</feature>
<feature type="transmembrane region" description="Helical" evidence="1">
    <location>
        <begin position="21"/>
        <end position="40"/>
    </location>
</feature>
<dbReference type="EMBL" id="JAGZMU010000003">
    <property type="protein sequence ID" value="MBS4893361.1"/>
    <property type="molecule type" value="Genomic_DNA"/>
</dbReference>
<evidence type="ECO:0000256" key="1">
    <source>
        <dbReference type="SAM" id="Phobius"/>
    </source>
</evidence>
<feature type="transmembrane region" description="Helical" evidence="1">
    <location>
        <begin position="105"/>
        <end position="125"/>
    </location>
</feature>
<keyword evidence="2" id="KW-0378">Hydrolase</keyword>
<keyword evidence="1" id="KW-0472">Membrane</keyword>
<dbReference type="GO" id="GO:0006508">
    <property type="term" value="P:proteolysis"/>
    <property type="evidence" value="ECO:0007669"/>
    <property type="project" value="UniProtKB-KW"/>
</dbReference>